<gene>
    <name evidence="1" type="ORF">GCM10007879_28380</name>
</gene>
<dbReference type="RefSeq" id="WP_284365614.1">
    <property type="nucleotide sequence ID" value="NZ_BSNI01000002.1"/>
</dbReference>
<evidence type="ECO:0000313" key="2">
    <source>
        <dbReference type="Proteomes" id="UP001161405"/>
    </source>
</evidence>
<dbReference type="PANTHER" id="PTHR33835:SF1">
    <property type="entry name" value="METALLO-BETA-LACTAMASE DOMAIN-CONTAINING PROTEIN"/>
    <property type="match status" value="1"/>
</dbReference>
<keyword evidence="2" id="KW-1185">Reference proteome</keyword>
<reference evidence="1" key="1">
    <citation type="journal article" date="2014" name="Int. J. Syst. Evol. Microbiol.">
        <title>Complete genome of a new Firmicutes species belonging to the dominant human colonic microbiota ('Ruminococcus bicirculans') reveals two chromosomes and a selective capacity to utilize plant glucans.</title>
        <authorList>
            <consortium name="NISC Comparative Sequencing Program"/>
            <person name="Wegmann U."/>
            <person name="Louis P."/>
            <person name="Goesmann A."/>
            <person name="Henrissat B."/>
            <person name="Duncan S.H."/>
            <person name="Flint H.J."/>
        </authorList>
    </citation>
    <scope>NUCLEOTIDE SEQUENCE</scope>
    <source>
        <strain evidence="1">NBRC 107169</strain>
    </source>
</reference>
<sequence length="230" mass="25818">MPSQLRKIDENIWVVEDSFVILGVKGSVRMTIVRFGDGQLFIHSPTMIDDQLSDQIEALGAVARIVAPNLFHHLFFMACAKRFPNAQCWAPKGLAEKLKGELPDHQLLDDGNPVVSSGELEQIALKGHGIRETVFFHSPSKTLITADMIYHYQGDQYPSETLFFRLVAKFGELSLPFYHKFAAGDKSVFLAGIERAKAWPFERIIMSHGAIYEGIAAREKFAQAWVGLLR</sequence>
<dbReference type="EMBL" id="BSNI01000002">
    <property type="protein sequence ID" value="GLQ18589.1"/>
    <property type="molecule type" value="Genomic_DNA"/>
</dbReference>
<name>A0ABQ5UTI1_9HYPH</name>
<protein>
    <recommendedName>
        <fullName evidence="3">DUF4336 domain-containing protein</fullName>
    </recommendedName>
</protein>
<dbReference type="InterPro" id="IPR036866">
    <property type="entry name" value="RibonucZ/Hydroxyglut_hydro"/>
</dbReference>
<dbReference type="Proteomes" id="UP001161405">
    <property type="component" value="Unassembled WGS sequence"/>
</dbReference>
<proteinExistence type="predicted"/>
<organism evidence="1 2">
    <name type="scientific">Maritalea porphyrae</name>
    <dbReference type="NCBI Taxonomy" id="880732"/>
    <lineage>
        <taxon>Bacteria</taxon>
        <taxon>Pseudomonadati</taxon>
        <taxon>Pseudomonadota</taxon>
        <taxon>Alphaproteobacteria</taxon>
        <taxon>Hyphomicrobiales</taxon>
        <taxon>Devosiaceae</taxon>
        <taxon>Maritalea</taxon>
    </lineage>
</organism>
<dbReference type="Gene3D" id="3.60.15.10">
    <property type="entry name" value="Ribonuclease Z/Hydroxyacylglutathione hydrolase-like"/>
    <property type="match status" value="1"/>
</dbReference>
<accession>A0ABQ5UTI1</accession>
<dbReference type="Pfam" id="PF14234">
    <property type="entry name" value="DUF4336"/>
    <property type="match status" value="1"/>
</dbReference>
<comment type="caution">
    <text evidence="1">The sequence shown here is derived from an EMBL/GenBank/DDBJ whole genome shotgun (WGS) entry which is preliminary data.</text>
</comment>
<evidence type="ECO:0008006" key="3">
    <source>
        <dbReference type="Google" id="ProtNLM"/>
    </source>
</evidence>
<dbReference type="SUPFAM" id="SSF56281">
    <property type="entry name" value="Metallo-hydrolase/oxidoreductase"/>
    <property type="match status" value="1"/>
</dbReference>
<dbReference type="InterPro" id="IPR025638">
    <property type="entry name" value="DUF4336"/>
</dbReference>
<reference evidence="1" key="2">
    <citation type="submission" date="2023-01" db="EMBL/GenBank/DDBJ databases">
        <title>Draft genome sequence of Maritalea porphyrae strain NBRC 107169.</title>
        <authorList>
            <person name="Sun Q."/>
            <person name="Mori K."/>
        </authorList>
    </citation>
    <scope>NUCLEOTIDE SEQUENCE</scope>
    <source>
        <strain evidence="1">NBRC 107169</strain>
    </source>
</reference>
<dbReference type="PANTHER" id="PTHR33835">
    <property type="entry name" value="YALI0C07656P"/>
    <property type="match status" value="1"/>
</dbReference>
<evidence type="ECO:0000313" key="1">
    <source>
        <dbReference type="EMBL" id="GLQ18589.1"/>
    </source>
</evidence>